<dbReference type="PANTHER" id="PTHR35004">
    <property type="entry name" value="TRANSPOSASE RV3428C-RELATED"/>
    <property type="match status" value="1"/>
</dbReference>
<protein>
    <recommendedName>
        <fullName evidence="2">Integrase catalytic domain-containing protein</fullName>
    </recommendedName>
</protein>
<dbReference type="InterPro" id="IPR001584">
    <property type="entry name" value="Integrase_cat-core"/>
</dbReference>
<evidence type="ECO:0000313" key="4">
    <source>
        <dbReference type="Proteomes" id="UP001500689"/>
    </source>
</evidence>
<dbReference type="InterPro" id="IPR012337">
    <property type="entry name" value="RNaseH-like_sf"/>
</dbReference>
<dbReference type="Pfam" id="PF22483">
    <property type="entry name" value="Mu-transpos_C_2"/>
    <property type="match status" value="1"/>
</dbReference>
<name>A0ABP6X4A1_9PSEU</name>
<evidence type="ECO:0000313" key="3">
    <source>
        <dbReference type="EMBL" id="GAA3561236.1"/>
    </source>
</evidence>
<reference evidence="4" key="1">
    <citation type="journal article" date="2019" name="Int. J. Syst. Evol. Microbiol.">
        <title>The Global Catalogue of Microorganisms (GCM) 10K type strain sequencing project: providing services to taxonomists for standard genome sequencing and annotation.</title>
        <authorList>
            <consortium name="The Broad Institute Genomics Platform"/>
            <consortium name="The Broad Institute Genome Sequencing Center for Infectious Disease"/>
            <person name="Wu L."/>
            <person name="Ma J."/>
        </authorList>
    </citation>
    <scope>NUCLEOTIDE SEQUENCE [LARGE SCALE GENOMIC DNA]</scope>
    <source>
        <strain evidence="4">JCM 16898</strain>
    </source>
</reference>
<accession>A0ABP6X4A1</accession>
<keyword evidence="4" id="KW-1185">Reference proteome</keyword>
<proteinExistence type="inferred from homology"/>
<dbReference type="PROSITE" id="PS50994">
    <property type="entry name" value="INTEGRASE"/>
    <property type="match status" value="1"/>
</dbReference>
<dbReference type="EMBL" id="BAAAZN010000011">
    <property type="protein sequence ID" value="GAA3561236.1"/>
    <property type="molecule type" value="Genomic_DNA"/>
</dbReference>
<organism evidence="3 4">
    <name type="scientific">Amycolatopsis ultiminotia</name>
    <dbReference type="NCBI Taxonomy" id="543629"/>
    <lineage>
        <taxon>Bacteria</taxon>
        <taxon>Bacillati</taxon>
        <taxon>Actinomycetota</taxon>
        <taxon>Actinomycetes</taxon>
        <taxon>Pseudonocardiales</taxon>
        <taxon>Pseudonocardiaceae</taxon>
        <taxon>Amycolatopsis</taxon>
    </lineage>
</organism>
<gene>
    <name evidence="3" type="ORF">GCM10022222_51250</name>
</gene>
<dbReference type="InterPro" id="IPR036397">
    <property type="entry name" value="RNaseH_sf"/>
</dbReference>
<dbReference type="SUPFAM" id="SSF53098">
    <property type="entry name" value="Ribonuclease H-like"/>
    <property type="match status" value="1"/>
</dbReference>
<evidence type="ECO:0000259" key="2">
    <source>
        <dbReference type="PROSITE" id="PS50994"/>
    </source>
</evidence>
<dbReference type="PANTHER" id="PTHR35004:SF8">
    <property type="entry name" value="TRANSPOSASE RV3428C-RELATED"/>
    <property type="match status" value="1"/>
</dbReference>
<comment type="caution">
    <text evidence="3">The sequence shown here is derived from an EMBL/GenBank/DDBJ whole genome shotgun (WGS) entry which is preliminary data.</text>
</comment>
<evidence type="ECO:0000256" key="1">
    <source>
        <dbReference type="ARBA" id="ARBA00009277"/>
    </source>
</evidence>
<comment type="similarity">
    <text evidence="1">Belongs to the transposase IS21/IS408/IS1162 family.</text>
</comment>
<feature type="domain" description="Integrase catalytic" evidence="2">
    <location>
        <begin position="1"/>
        <end position="69"/>
    </location>
</feature>
<sequence>MIQCRPRDPEAKGLVERANGYLETSFLPGRAFSSPADFNAQLGEWLVRANQRQHRRLGCRPLDRWVGDRYAMLELPPVAPVTGWRRAIRLPRDHYIHFDGSDYSVHPCAIGRRVQISADLDQVRATCDGTEIARHARCWAKHQSLTNSAHTEAAARLRAIYRQPRVAPAQTAVEYRNLTDYDRLFGLTEEDIA</sequence>
<dbReference type="InterPro" id="IPR054353">
    <property type="entry name" value="IstA-like_C"/>
</dbReference>
<dbReference type="Proteomes" id="UP001500689">
    <property type="component" value="Unassembled WGS sequence"/>
</dbReference>
<dbReference type="Gene3D" id="3.30.420.10">
    <property type="entry name" value="Ribonuclease H-like superfamily/Ribonuclease H"/>
    <property type="match status" value="1"/>
</dbReference>